<accession>A0A3L6FTG9</accession>
<feature type="domain" description="ABC transporter" evidence="11">
    <location>
        <begin position="532"/>
        <end position="774"/>
    </location>
</feature>
<proteinExistence type="inferred from homology"/>
<name>A0A3L6FTG9_MAIZE</name>
<feature type="chain" id="PRO_5018265828" evidence="10">
    <location>
        <begin position="34"/>
        <end position="1130"/>
    </location>
</feature>
<dbReference type="SUPFAM" id="SSF52540">
    <property type="entry name" value="P-loop containing nucleoside triphosphate hydrolases"/>
    <property type="match status" value="1"/>
</dbReference>
<dbReference type="InterPro" id="IPR050352">
    <property type="entry name" value="ABCG_transporters"/>
</dbReference>
<dbReference type="PROSITE" id="PS50893">
    <property type="entry name" value="ABC_TRANSPORTER_2"/>
    <property type="match status" value="1"/>
</dbReference>
<sequence length="1130" mass="125399">MRDARAPQLQQRAHGGVGVVVVLLVLLAGAASGQQQAQPPPVVPPADLPDVERQLNNLTNDIAVTISDKFSFCVADLEEDWNEAFNYTSDLSFVDRCLTETQGDLVQRLCTPDEVKFYLASLYDRDGDKNINLKTNINCNISSWGRGCDAGWACAADPVVVVRDPRNGVPLRARGCQACCEGFFCPRGLTCMLRELHSSACPAWRGASLSRACLLAADLVSLPFLLPSSACPLGSYCPRATANQTTGLCDPYKYQITPNSTNGCGGADMWADIQSTEEIFCPAGYHCPSTTRKDNCSAGHYCRLGSTAQEKCIIKGSCDENTENENVKILGACIVAALCLLLLVIYNCSDKFLSIRERRKARSRENAIQLARQQLKAQEGWRAAKQFARRHVSGMQGHLSRTFSRRVSFRQPVDPHSSSRRVQEAPLMTQEMSDSAVFASESRSEITEVVMPSVVVDVSDGGEVVVVDTKEDKPAPKGKHRSTHTQVFKYAYGEIEKEKFQQQQESRNLTFTGVVAMAKDQQREITRPLLKVEFRDLTLMLGNNNKKKLLRSINGELRPGRVTAVMGPSGAGKTTFLNAVTGKLNGYKMTGSVLVNGKDVNIRSYKKIIGFVPQDDIVHGNLTVEENLWFSAKCRLPASMKHRDKVLVVERVIDSLDLQGTRNSLVGTVEKRGISGGQRKRVNVGIEMVMEPSLLILDEPTSGLDSSSSQLLLRALRHEALEGVNVCAVVHQPSYTLYNMFDDLMLLAKGGLVVYNGPVKTVEEYFTTTLGIHVPDRVNPPDHYIDILEGIVKPESAGVIKAKHLPVHWMLHNGYEVPSDMQDDAKEIGEQTPQLRSGSSVSAGSTPHCLPLRNAFAEERDRLEQHLSKPKDLSSRKTPGILMQYKYYLGRVTKQRLREARLLMVDFLILGLAGICLGTIAKLSDKTFGMPGYIYTIIAVSLLCKIAALRSFSLERLQYFRERESGMSSLAYFLARDTIDHFSTVVKPIIYLSMFYYFNNPRSTIADNYIVLLALVYCVTGIGYTFAICFSPGSAQLCSALVPVVLTLLATQKSTPTFIKRLCYSKWALEGFIIVNAKKYPGVWLITRCGLLFQNQFDIHNYKLCILILFMYGLFFRMVAFAAMILLKKR</sequence>
<feature type="transmembrane region" description="Helical" evidence="9">
    <location>
        <begin position="902"/>
        <end position="921"/>
    </location>
</feature>
<dbReference type="CDD" id="cd03213">
    <property type="entry name" value="ABCG_EPDR"/>
    <property type="match status" value="1"/>
</dbReference>
<dbReference type="PANTHER" id="PTHR48041">
    <property type="entry name" value="ABC TRANSPORTER G FAMILY MEMBER 28"/>
    <property type="match status" value="1"/>
</dbReference>
<evidence type="ECO:0000313" key="12">
    <source>
        <dbReference type="EMBL" id="PWZ37763.1"/>
    </source>
</evidence>
<feature type="transmembrane region" description="Helical" evidence="9">
    <location>
        <begin position="1104"/>
        <end position="1127"/>
    </location>
</feature>
<dbReference type="Proteomes" id="UP000251960">
    <property type="component" value="Chromosome 2"/>
</dbReference>
<evidence type="ECO:0000256" key="4">
    <source>
        <dbReference type="ARBA" id="ARBA00022692"/>
    </source>
</evidence>
<evidence type="ECO:0000256" key="9">
    <source>
        <dbReference type="SAM" id="Phobius"/>
    </source>
</evidence>
<keyword evidence="5" id="KW-0547">Nucleotide-binding</keyword>
<protein>
    <submittedName>
        <fullName evidence="12">ABC transporter G family member 28</fullName>
    </submittedName>
</protein>
<feature type="transmembrane region" description="Helical" evidence="9">
    <location>
        <begin position="933"/>
        <end position="953"/>
    </location>
</feature>
<evidence type="ECO:0000256" key="6">
    <source>
        <dbReference type="ARBA" id="ARBA00022840"/>
    </source>
</evidence>
<feature type="transmembrane region" description="Helical" evidence="9">
    <location>
        <begin position="1009"/>
        <end position="1027"/>
    </location>
</feature>
<comment type="subcellular location">
    <subcellularLocation>
        <location evidence="1">Membrane</location>
        <topology evidence="1">Multi-pass membrane protein</topology>
    </subcellularLocation>
</comment>
<evidence type="ECO:0000256" key="7">
    <source>
        <dbReference type="ARBA" id="ARBA00022989"/>
    </source>
</evidence>
<feature type="transmembrane region" description="Helical" evidence="9">
    <location>
        <begin position="1033"/>
        <end position="1051"/>
    </location>
</feature>
<dbReference type="InterPro" id="IPR003439">
    <property type="entry name" value="ABC_transporter-like_ATP-bd"/>
</dbReference>
<dbReference type="PROSITE" id="PS00211">
    <property type="entry name" value="ABC_TRANSPORTER_1"/>
    <property type="match status" value="1"/>
</dbReference>
<evidence type="ECO:0000259" key="11">
    <source>
        <dbReference type="PROSITE" id="PS50893"/>
    </source>
</evidence>
<dbReference type="GO" id="GO:0016887">
    <property type="term" value="F:ATP hydrolysis activity"/>
    <property type="evidence" value="ECO:0007669"/>
    <property type="project" value="InterPro"/>
</dbReference>
<keyword evidence="10" id="KW-0732">Signal</keyword>
<evidence type="ECO:0000256" key="8">
    <source>
        <dbReference type="ARBA" id="ARBA00023136"/>
    </source>
</evidence>
<keyword evidence="4 9" id="KW-0812">Transmembrane</keyword>
<dbReference type="PANTHER" id="PTHR48041:SF77">
    <property type="entry name" value="OS04G0194500 PROTEIN"/>
    <property type="match status" value="1"/>
</dbReference>
<dbReference type="FunFam" id="3.40.50.300:FF:000367">
    <property type="entry name" value="ABC transporter G family member 24"/>
    <property type="match status" value="1"/>
</dbReference>
<evidence type="ECO:0000256" key="1">
    <source>
        <dbReference type="ARBA" id="ARBA00004141"/>
    </source>
</evidence>
<organism evidence="12">
    <name type="scientific">Zea mays</name>
    <name type="common">Maize</name>
    <dbReference type="NCBI Taxonomy" id="4577"/>
    <lineage>
        <taxon>Eukaryota</taxon>
        <taxon>Viridiplantae</taxon>
        <taxon>Streptophyta</taxon>
        <taxon>Embryophyta</taxon>
        <taxon>Tracheophyta</taxon>
        <taxon>Spermatophyta</taxon>
        <taxon>Magnoliopsida</taxon>
        <taxon>Liliopsida</taxon>
        <taxon>Poales</taxon>
        <taxon>Poaceae</taxon>
        <taxon>PACMAD clade</taxon>
        <taxon>Panicoideae</taxon>
        <taxon>Andropogonodae</taxon>
        <taxon>Andropogoneae</taxon>
        <taxon>Tripsacinae</taxon>
        <taxon>Zea</taxon>
    </lineage>
</organism>
<dbReference type="InterPro" id="IPR003593">
    <property type="entry name" value="AAA+_ATPase"/>
</dbReference>
<dbReference type="Gene3D" id="3.40.50.300">
    <property type="entry name" value="P-loop containing nucleotide triphosphate hydrolases"/>
    <property type="match status" value="1"/>
</dbReference>
<gene>
    <name evidence="12" type="primary">ABCG28_0</name>
    <name evidence="12" type="ORF">Zm00014a_018714</name>
</gene>
<feature type="signal peptide" evidence="10">
    <location>
        <begin position="1"/>
        <end position="33"/>
    </location>
</feature>
<dbReference type="Pfam" id="PF00005">
    <property type="entry name" value="ABC_tran"/>
    <property type="match status" value="1"/>
</dbReference>
<evidence type="ECO:0000256" key="10">
    <source>
        <dbReference type="SAM" id="SignalP"/>
    </source>
</evidence>
<evidence type="ECO:0000256" key="2">
    <source>
        <dbReference type="ARBA" id="ARBA00005814"/>
    </source>
</evidence>
<evidence type="ECO:0000256" key="3">
    <source>
        <dbReference type="ARBA" id="ARBA00022448"/>
    </source>
</evidence>
<dbReference type="AlphaFoldDB" id="A0A3L6FTG9"/>
<comment type="similarity">
    <text evidence="2">Belongs to the ABC transporter superfamily. ABCG family. Eye pigment precursor importer (TC 3.A.1.204) subfamily.</text>
</comment>
<dbReference type="InterPro" id="IPR027417">
    <property type="entry name" value="P-loop_NTPase"/>
</dbReference>
<keyword evidence="8 9" id="KW-0472">Membrane</keyword>
<keyword evidence="7 9" id="KW-1133">Transmembrane helix</keyword>
<comment type="caution">
    <text evidence="12">The sequence shown here is derived from an EMBL/GenBank/DDBJ whole genome shotgun (WGS) entry which is preliminary data.</text>
</comment>
<dbReference type="Pfam" id="PF19055">
    <property type="entry name" value="ABC2_membrane_7"/>
    <property type="match status" value="1"/>
</dbReference>
<evidence type="ECO:0000256" key="5">
    <source>
        <dbReference type="ARBA" id="ARBA00022741"/>
    </source>
</evidence>
<feature type="transmembrane region" description="Helical" evidence="9">
    <location>
        <begin position="329"/>
        <end position="349"/>
    </location>
</feature>
<keyword evidence="6" id="KW-0067">ATP-binding</keyword>
<reference evidence="12" key="1">
    <citation type="journal article" date="2018" name="Nat. Genet.">
        <title>Extensive intraspecific gene order and gene structural variations between Mo17 and other maize genomes.</title>
        <authorList>
            <person name="Sun S."/>
            <person name="Zhou Y."/>
            <person name="Chen J."/>
            <person name="Shi J."/>
            <person name="Zhao H."/>
            <person name="Zhao H."/>
            <person name="Song W."/>
            <person name="Zhang M."/>
            <person name="Cui Y."/>
            <person name="Dong X."/>
            <person name="Liu H."/>
            <person name="Ma X."/>
            <person name="Jiao Y."/>
            <person name="Wang B."/>
            <person name="Wei X."/>
            <person name="Stein J.C."/>
            <person name="Glaubitz J.C."/>
            <person name="Lu F."/>
            <person name="Yu G."/>
            <person name="Liang C."/>
            <person name="Fengler K."/>
            <person name="Li B."/>
            <person name="Rafalski A."/>
            <person name="Schnable P.S."/>
            <person name="Ware D.H."/>
            <person name="Buckler E.S."/>
            <person name="Lai J."/>
        </authorList>
    </citation>
    <scope>NUCLEOTIDE SEQUENCE [LARGE SCALE GENOMIC DNA]</scope>
    <source>
        <tissue evidence="12">Seedling</tissue>
    </source>
</reference>
<keyword evidence="3" id="KW-0813">Transport</keyword>
<dbReference type="GO" id="GO:0140359">
    <property type="term" value="F:ABC-type transporter activity"/>
    <property type="evidence" value="ECO:0007669"/>
    <property type="project" value="InterPro"/>
</dbReference>
<dbReference type="InterPro" id="IPR017871">
    <property type="entry name" value="ABC_transporter-like_CS"/>
</dbReference>
<dbReference type="InterPro" id="IPR043926">
    <property type="entry name" value="ABCG_dom"/>
</dbReference>
<dbReference type="EMBL" id="NCVQ01000003">
    <property type="protein sequence ID" value="PWZ37763.1"/>
    <property type="molecule type" value="Genomic_DNA"/>
</dbReference>
<dbReference type="SMART" id="SM00382">
    <property type="entry name" value="AAA"/>
    <property type="match status" value="1"/>
</dbReference>
<dbReference type="ExpressionAtlas" id="A0A3L6FTG9">
    <property type="expression patterns" value="baseline and differential"/>
</dbReference>
<dbReference type="GO" id="GO:0005524">
    <property type="term" value="F:ATP binding"/>
    <property type="evidence" value="ECO:0007669"/>
    <property type="project" value="UniProtKB-KW"/>
</dbReference>
<dbReference type="GO" id="GO:0016020">
    <property type="term" value="C:membrane"/>
    <property type="evidence" value="ECO:0007669"/>
    <property type="project" value="UniProtKB-SubCell"/>
</dbReference>